<dbReference type="Pfam" id="PF01442">
    <property type="entry name" value="Apolipoprotein"/>
    <property type="match status" value="1"/>
</dbReference>
<gene>
    <name evidence="14" type="primary">apoeb</name>
    <name evidence="14" type="ORF">N1851_008073</name>
</gene>
<feature type="signal peptide" evidence="13">
    <location>
        <begin position="1"/>
        <end position="18"/>
    </location>
</feature>
<dbReference type="GO" id="GO:0042157">
    <property type="term" value="P:lipoprotein metabolic process"/>
    <property type="evidence" value="ECO:0007669"/>
    <property type="project" value="InterPro"/>
</dbReference>
<evidence type="ECO:0000256" key="4">
    <source>
        <dbReference type="ARBA" id="ARBA00022448"/>
    </source>
</evidence>
<keyword evidence="10" id="KW-0446">Lipid-binding</keyword>
<keyword evidence="5" id="KW-0964">Secreted</keyword>
<proteinExistence type="inferred from homology"/>
<evidence type="ECO:0000256" key="9">
    <source>
        <dbReference type="ARBA" id="ARBA00023055"/>
    </source>
</evidence>
<comment type="similarity">
    <text evidence="2">Belongs to the apolipoprotein A1/A4/E family.</text>
</comment>
<dbReference type="PROSITE" id="PS51257">
    <property type="entry name" value="PROKAR_LIPOPROTEIN"/>
    <property type="match status" value="1"/>
</dbReference>
<protein>
    <submittedName>
        <fullName evidence="14">Apolipoprotein Eb</fullName>
    </submittedName>
</protein>
<dbReference type="AlphaFoldDB" id="A0AA47N1X9"/>
<dbReference type="SUPFAM" id="SSF58113">
    <property type="entry name" value="Apolipoprotein A-I"/>
    <property type="match status" value="1"/>
</dbReference>
<keyword evidence="9" id="KW-0445">Lipid transport</keyword>
<evidence type="ECO:0000256" key="3">
    <source>
        <dbReference type="ARBA" id="ARBA00011881"/>
    </source>
</evidence>
<feature type="coiled-coil region" evidence="12">
    <location>
        <begin position="204"/>
        <end position="231"/>
    </location>
</feature>
<dbReference type="GO" id="GO:0005543">
    <property type="term" value="F:phospholipid binding"/>
    <property type="evidence" value="ECO:0007669"/>
    <property type="project" value="TreeGrafter"/>
</dbReference>
<evidence type="ECO:0000256" key="8">
    <source>
        <dbReference type="ARBA" id="ARBA00022737"/>
    </source>
</evidence>
<dbReference type="FunFam" id="1.20.120.20:FF:000010">
    <property type="entry name" value="Apolipoprotein E"/>
    <property type="match status" value="1"/>
</dbReference>
<dbReference type="GO" id="GO:0034362">
    <property type="term" value="C:low-density lipoprotein particle"/>
    <property type="evidence" value="ECO:0007669"/>
    <property type="project" value="TreeGrafter"/>
</dbReference>
<accession>A0AA47N1X9</accession>
<evidence type="ECO:0000256" key="13">
    <source>
        <dbReference type="SAM" id="SignalP"/>
    </source>
</evidence>
<name>A0AA47N1X9_MERPO</name>
<reference evidence="14" key="1">
    <citation type="journal article" date="2023" name="Front. Mar. Sci.">
        <title>A new Merluccius polli reference genome to investigate the effects of global change in West African waters.</title>
        <authorList>
            <person name="Mateo J.L."/>
            <person name="Blanco-Fernandez C."/>
            <person name="Garcia-Vazquez E."/>
            <person name="Machado-Schiaffino G."/>
        </authorList>
    </citation>
    <scope>NUCLEOTIDE SEQUENCE</scope>
    <source>
        <strain evidence="14">C29</strain>
        <tissue evidence="14">Fin</tissue>
    </source>
</reference>
<evidence type="ECO:0000256" key="5">
    <source>
        <dbReference type="ARBA" id="ARBA00022525"/>
    </source>
</evidence>
<evidence type="ECO:0000256" key="12">
    <source>
        <dbReference type="SAM" id="Coils"/>
    </source>
</evidence>
<evidence type="ECO:0000256" key="7">
    <source>
        <dbReference type="ARBA" id="ARBA00022729"/>
    </source>
</evidence>
<evidence type="ECO:0000313" key="15">
    <source>
        <dbReference type="Proteomes" id="UP001174136"/>
    </source>
</evidence>
<comment type="subunit">
    <text evidence="3">Homotetramer.</text>
</comment>
<evidence type="ECO:0000313" key="14">
    <source>
        <dbReference type="EMBL" id="KAK0150807.1"/>
    </source>
</evidence>
<dbReference type="PANTHER" id="PTHR18976">
    <property type="entry name" value="APOLIPOPROTEIN"/>
    <property type="match status" value="1"/>
</dbReference>
<keyword evidence="12" id="KW-0175">Coiled coil</keyword>
<comment type="caution">
    <text evidence="14">The sequence shown here is derived from an EMBL/GenBank/DDBJ whole genome shotgun (WGS) entry which is preliminary data.</text>
</comment>
<organism evidence="14 15">
    <name type="scientific">Merluccius polli</name>
    <name type="common">Benguela hake</name>
    <name type="synonym">Merluccius cadenati</name>
    <dbReference type="NCBI Taxonomy" id="89951"/>
    <lineage>
        <taxon>Eukaryota</taxon>
        <taxon>Metazoa</taxon>
        <taxon>Chordata</taxon>
        <taxon>Craniata</taxon>
        <taxon>Vertebrata</taxon>
        <taxon>Euteleostomi</taxon>
        <taxon>Actinopterygii</taxon>
        <taxon>Neopterygii</taxon>
        <taxon>Teleostei</taxon>
        <taxon>Neoteleostei</taxon>
        <taxon>Acanthomorphata</taxon>
        <taxon>Zeiogadaria</taxon>
        <taxon>Gadariae</taxon>
        <taxon>Gadiformes</taxon>
        <taxon>Gadoidei</taxon>
        <taxon>Merlucciidae</taxon>
        <taxon>Merluccius</taxon>
    </lineage>
</organism>
<keyword evidence="7 13" id="KW-0732">Signal</keyword>
<dbReference type="GO" id="GO:0120020">
    <property type="term" value="F:cholesterol transfer activity"/>
    <property type="evidence" value="ECO:0007669"/>
    <property type="project" value="TreeGrafter"/>
</dbReference>
<dbReference type="Gene3D" id="1.20.120.20">
    <property type="entry name" value="Apolipoprotein"/>
    <property type="match status" value="1"/>
</dbReference>
<evidence type="ECO:0000256" key="1">
    <source>
        <dbReference type="ARBA" id="ARBA00004498"/>
    </source>
</evidence>
<comment type="subcellular location">
    <subcellularLocation>
        <location evidence="1">Secreted</location>
        <location evidence="1">Extracellular space</location>
        <location evidence="1">Extracellular matrix</location>
    </subcellularLocation>
</comment>
<dbReference type="GO" id="GO:1903561">
    <property type="term" value="C:extracellular vesicle"/>
    <property type="evidence" value="ECO:0007669"/>
    <property type="project" value="TreeGrafter"/>
</dbReference>
<evidence type="ECO:0000256" key="10">
    <source>
        <dbReference type="ARBA" id="ARBA00023121"/>
    </source>
</evidence>
<sequence length="271" mass="30491">MKAVALILALAVIAGCNARAVIPDQTPPIWEETVDRFWRYIAELNTKADGVVDNLKASQLTRELDTLITDTMAEISVYKQDVTTKLGPYADDTTGQLTQDLQLLVDRLQSDMLEAKEKSRVYLEEVKSLVEQNADETNTRISSYTHKLKKRLNKDTEAIRTTVENYLSEVQSRASQNLGVVKKRVEPYFSQVHGTATEKLTSFTDLLKTQADQLETQAESLRGQLEATAEELRTSMDAKMDQLGEMLSPYAAKIREQIQTIIEKVKETSSD</sequence>
<dbReference type="GO" id="GO:0033700">
    <property type="term" value="P:phospholipid efflux"/>
    <property type="evidence" value="ECO:0007669"/>
    <property type="project" value="TreeGrafter"/>
</dbReference>
<feature type="coiled-coil region" evidence="12">
    <location>
        <begin position="98"/>
        <end position="125"/>
    </location>
</feature>
<feature type="chain" id="PRO_5041408285" evidence="13">
    <location>
        <begin position="19"/>
        <end position="271"/>
    </location>
</feature>
<keyword evidence="4" id="KW-0813">Transport</keyword>
<dbReference type="GO" id="GO:0034361">
    <property type="term" value="C:very-low-density lipoprotein particle"/>
    <property type="evidence" value="ECO:0007669"/>
    <property type="project" value="TreeGrafter"/>
</dbReference>
<dbReference type="EMBL" id="JAOPHQ010001435">
    <property type="protein sequence ID" value="KAK0150807.1"/>
    <property type="molecule type" value="Genomic_DNA"/>
</dbReference>
<keyword evidence="6" id="KW-0272">Extracellular matrix</keyword>
<dbReference type="GO" id="GO:0034364">
    <property type="term" value="C:high-density lipoprotein particle"/>
    <property type="evidence" value="ECO:0007669"/>
    <property type="project" value="TreeGrafter"/>
</dbReference>
<dbReference type="Proteomes" id="UP001174136">
    <property type="component" value="Unassembled WGS sequence"/>
</dbReference>
<evidence type="ECO:0000256" key="11">
    <source>
        <dbReference type="ARBA" id="ARBA00056320"/>
    </source>
</evidence>
<dbReference type="Gene3D" id="6.10.250.2890">
    <property type="match status" value="1"/>
</dbReference>
<dbReference type="GO" id="GO:0042627">
    <property type="term" value="C:chylomicron"/>
    <property type="evidence" value="ECO:0007669"/>
    <property type="project" value="TreeGrafter"/>
</dbReference>
<dbReference type="InterPro" id="IPR000074">
    <property type="entry name" value="ApoA_E"/>
</dbReference>
<dbReference type="GO" id="GO:0033344">
    <property type="term" value="P:cholesterol efflux"/>
    <property type="evidence" value="ECO:0007669"/>
    <property type="project" value="TreeGrafter"/>
</dbReference>
<comment type="function">
    <text evidence="11">APOE is an apolipoprotein, a protein associating with lipid particles, that mainly functions in lipoprotein-mediated lipid transport between organs via the plasma and interstitial fluids. APOE is a core component of plasma lipoproteins and is involved in their production, conversion and clearance. Apolipoproteins are amphipathic molecules that interact both with lipids of the lipoprotein particle core and the aqueous environment of the plasma.</text>
</comment>
<evidence type="ECO:0000256" key="6">
    <source>
        <dbReference type="ARBA" id="ARBA00022530"/>
    </source>
</evidence>
<dbReference type="GO" id="GO:0060228">
    <property type="term" value="F:phosphatidylcholine-sterol O-acyltransferase activator activity"/>
    <property type="evidence" value="ECO:0007669"/>
    <property type="project" value="TreeGrafter"/>
</dbReference>
<keyword evidence="15" id="KW-1185">Reference proteome</keyword>
<dbReference type="PANTHER" id="PTHR18976:SF2">
    <property type="entry name" value="APOLIPOPROTEIN E"/>
    <property type="match status" value="1"/>
</dbReference>
<dbReference type="GO" id="GO:0008203">
    <property type="term" value="P:cholesterol metabolic process"/>
    <property type="evidence" value="ECO:0007669"/>
    <property type="project" value="TreeGrafter"/>
</dbReference>
<evidence type="ECO:0000256" key="2">
    <source>
        <dbReference type="ARBA" id="ARBA00008788"/>
    </source>
</evidence>
<dbReference type="GO" id="GO:0055090">
    <property type="term" value="P:acylglycerol homeostasis"/>
    <property type="evidence" value="ECO:0007669"/>
    <property type="project" value="TreeGrafter"/>
</dbReference>
<dbReference type="InterPro" id="IPR050163">
    <property type="entry name" value="Apolipoprotein_A1/A4/E"/>
</dbReference>
<keyword evidence="8" id="KW-0677">Repeat</keyword>